<reference evidence="1" key="1">
    <citation type="journal article" date="2020" name="New Phytol.">
        <title>Comparative genomics reveals dynamic genome evolution in host specialist ectomycorrhizal fungi.</title>
        <authorList>
            <person name="Lofgren L.A."/>
            <person name="Nguyen N.H."/>
            <person name="Vilgalys R."/>
            <person name="Ruytinx J."/>
            <person name="Liao H.L."/>
            <person name="Branco S."/>
            <person name="Kuo A."/>
            <person name="LaButti K."/>
            <person name="Lipzen A."/>
            <person name="Andreopoulos W."/>
            <person name="Pangilinan J."/>
            <person name="Riley R."/>
            <person name="Hundley H."/>
            <person name="Na H."/>
            <person name="Barry K."/>
            <person name="Grigoriev I.V."/>
            <person name="Stajich J.E."/>
            <person name="Kennedy P.G."/>
        </authorList>
    </citation>
    <scope>NUCLEOTIDE SEQUENCE</scope>
    <source>
        <strain evidence="1">FC203</strain>
    </source>
</reference>
<dbReference type="GeneID" id="64660420"/>
<name>A0AAD4EKM3_9AGAM</name>
<sequence>MHPTYMYVPECKEVLRLVQLAHEEHPFSGFSGKSFKTIGYLAIHKDIYPIYVDETYRKVKPWLAVIKNIGTLGITDSVDITRTHPLFESTDADGEFIRKEVKASYCRPNELGEPRPMWLLAELSHASVKFHPPLFPDGFPPPAHPVPAENLISACEMSHATLSTAKVETHPLAPPAPISVNMPFTPPESLEIQYASSDVQGMQTLYMQAYDMPAFDMQSLDMDMSLVDPLDLGNHIFWPLPSDISASGMTVPDVFEEPHTLVGDPAPPNSDMDLYPELAWKDSTNLWGNLAEDDKKRYRVVVQKTSWEQALKLTKCLFLGSLWVGLHGNPFRVSVVETQRLITNSFLTSLRIDGKMYSQFVERPLVLHHTTIGWSVICTSVRSPSSLLQLIPDLSVQLVKMLDNAKGELRKVLKGAMTHYTGFCGSLPSHRKEQIIYFVTLFNSKDLCDIQNAIALFIGLQAFRELIWAALFVPIEELAHGKEDGRVADLFTEEVCTSTGCLAQDTVCNLMTLVYNTMVLILKELRRKEAKKDDYCPMDDPKYEAHEVMNGIIMSALGPMYENPCEFVAFTKEVTHLPFITCANVLGFDLKKQIPQKGTVGKKRVLRSMEDVVTNISLSQSSSSAALGGLPNNGGFRCYRSFTDISYSLDYFTPQPAVE</sequence>
<dbReference type="RefSeq" id="XP_041232313.1">
    <property type="nucleotide sequence ID" value="XM_041366122.1"/>
</dbReference>
<accession>A0AAD4EKM3</accession>
<proteinExistence type="predicted"/>
<evidence type="ECO:0000313" key="1">
    <source>
        <dbReference type="EMBL" id="KAG1906738.1"/>
    </source>
</evidence>
<dbReference type="AlphaFoldDB" id="A0AAD4EKM3"/>
<gene>
    <name evidence="1" type="ORF">F5891DRAFT_1182150</name>
</gene>
<comment type="caution">
    <text evidence="1">The sequence shown here is derived from an EMBL/GenBank/DDBJ whole genome shotgun (WGS) entry which is preliminary data.</text>
</comment>
<protein>
    <submittedName>
        <fullName evidence="1">Uncharacterized protein</fullName>
    </submittedName>
</protein>
<dbReference type="Proteomes" id="UP001195769">
    <property type="component" value="Unassembled WGS sequence"/>
</dbReference>
<organism evidence="1 2">
    <name type="scientific">Suillus fuscotomentosus</name>
    <dbReference type="NCBI Taxonomy" id="1912939"/>
    <lineage>
        <taxon>Eukaryota</taxon>
        <taxon>Fungi</taxon>
        <taxon>Dikarya</taxon>
        <taxon>Basidiomycota</taxon>
        <taxon>Agaricomycotina</taxon>
        <taxon>Agaricomycetes</taxon>
        <taxon>Agaricomycetidae</taxon>
        <taxon>Boletales</taxon>
        <taxon>Suillineae</taxon>
        <taxon>Suillaceae</taxon>
        <taxon>Suillus</taxon>
    </lineage>
</organism>
<keyword evidence="2" id="KW-1185">Reference proteome</keyword>
<evidence type="ECO:0000313" key="2">
    <source>
        <dbReference type="Proteomes" id="UP001195769"/>
    </source>
</evidence>
<dbReference type="EMBL" id="JABBWK010000004">
    <property type="protein sequence ID" value="KAG1906738.1"/>
    <property type="molecule type" value="Genomic_DNA"/>
</dbReference>